<dbReference type="SUPFAM" id="SSF53474">
    <property type="entry name" value="alpha/beta-Hydrolases"/>
    <property type="match status" value="1"/>
</dbReference>
<comment type="caution">
    <text evidence="2">The sequence shown here is derived from an EMBL/GenBank/DDBJ whole genome shotgun (WGS) entry which is preliminary data.</text>
</comment>
<evidence type="ECO:0000313" key="3">
    <source>
        <dbReference type="Proteomes" id="UP000076881"/>
    </source>
</evidence>
<feature type="domain" description="AB hydrolase-1" evidence="1">
    <location>
        <begin position="25"/>
        <end position="278"/>
    </location>
</feature>
<proteinExistence type="predicted"/>
<dbReference type="Proteomes" id="UP000076881">
    <property type="component" value="Unassembled WGS sequence"/>
</dbReference>
<dbReference type="Pfam" id="PF00561">
    <property type="entry name" value="Abhydrolase_1"/>
    <property type="match status" value="1"/>
</dbReference>
<accession>A0A168FIT9</accession>
<evidence type="ECO:0000259" key="1">
    <source>
        <dbReference type="Pfam" id="PF00561"/>
    </source>
</evidence>
<organism evidence="2 3">
    <name type="scientific">Akanthomyces lecanii RCEF 1005</name>
    <dbReference type="NCBI Taxonomy" id="1081108"/>
    <lineage>
        <taxon>Eukaryota</taxon>
        <taxon>Fungi</taxon>
        <taxon>Dikarya</taxon>
        <taxon>Ascomycota</taxon>
        <taxon>Pezizomycotina</taxon>
        <taxon>Sordariomycetes</taxon>
        <taxon>Hypocreomycetidae</taxon>
        <taxon>Hypocreales</taxon>
        <taxon>Cordycipitaceae</taxon>
        <taxon>Akanthomyces</taxon>
        <taxon>Cordyceps confragosa</taxon>
    </lineage>
</organism>
<dbReference type="EMBL" id="AZHF01000005">
    <property type="protein sequence ID" value="OAA75245.1"/>
    <property type="molecule type" value="Genomic_DNA"/>
</dbReference>
<protein>
    <recommendedName>
        <fullName evidence="1">AB hydrolase-1 domain-containing protein</fullName>
    </recommendedName>
</protein>
<keyword evidence="3" id="KW-1185">Reference proteome</keyword>
<reference evidence="2 3" key="1">
    <citation type="journal article" date="2016" name="Genome Biol. Evol.">
        <title>Divergent and convergent evolution of fungal pathogenicity.</title>
        <authorList>
            <person name="Shang Y."/>
            <person name="Xiao G."/>
            <person name="Zheng P."/>
            <person name="Cen K."/>
            <person name="Zhan S."/>
            <person name="Wang C."/>
        </authorList>
    </citation>
    <scope>NUCLEOTIDE SEQUENCE [LARGE SCALE GENOMIC DNA]</scope>
    <source>
        <strain evidence="2 3">RCEF 1005</strain>
    </source>
</reference>
<name>A0A168FIT9_CORDF</name>
<dbReference type="PANTHER" id="PTHR45763:SF46">
    <property type="entry name" value="AB HYDROLASE-1 DOMAIN-CONTAINING PROTEIN"/>
    <property type="match status" value="1"/>
</dbReference>
<dbReference type="STRING" id="1081108.A0A168FIT9"/>
<dbReference type="InterPro" id="IPR029058">
    <property type="entry name" value="AB_hydrolase_fold"/>
</dbReference>
<evidence type="ECO:0000313" key="2">
    <source>
        <dbReference type="EMBL" id="OAA75245.1"/>
    </source>
</evidence>
<dbReference type="ESTHER" id="cordf-a0a168fit9">
    <property type="family name" value="Fungal-D14-Strigolactone-R"/>
</dbReference>
<dbReference type="Gene3D" id="3.40.50.1820">
    <property type="entry name" value="alpha/beta hydrolase"/>
    <property type="match status" value="1"/>
</dbReference>
<dbReference type="OrthoDB" id="294702at2759"/>
<dbReference type="PANTHER" id="PTHR45763">
    <property type="entry name" value="HYDROLASE, ALPHA/BETA FOLD FAMILY PROTEIN, EXPRESSED-RELATED"/>
    <property type="match status" value="1"/>
</dbReference>
<dbReference type="AlphaFoldDB" id="A0A168FIT9"/>
<gene>
    <name evidence="2" type="ORF">LEL_07233</name>
</gene>
<sequence>MDQVFRLTDGRQLSYSVSAATDGIPLIFLHGTPGNKAVLPAFEAKCKSRGVKLITTDRAGYGGSTRQKGRRVADVVDDIKQLTQHLSISKCLVAGWSGGGPHALACAARLPGCLAALLVASVGPSDADDLDFLSGQGEGNLQEFHAALQGEAKLREFCEAERPDMMGDAQSIMTAMASNLPEVDKAAILRDPDFGNYLSQSFREGLQVNCDGWIDDDLAFLQPWGFDVGENKTHVLLYQGRDDKMVPFAHGEWIAQHLPAGTAQVRLLEGQGHISIFLDHVDEMIDGLLKHC</sequence>
<dbReference type="InterPro" id="IPR000073">
    <property type="entry name" value="AB_hydrolase_1"/>
</dbReference>